<evidence type="ECO:0000313" key="2">
    <source>
        <dbReference type="Proteomes" id="UP001575622"/>
    </source>
</evidence>
<keyword evidence="2" id="KW-1185">Reference proteome</keyword>
<name>A0ABV4V4J2_9BACL</name>
<evidence type="ECO:0000313" key="1">
    <source>
        <dbReference type="EMBL" id="MFB0844306.1"/>
    </source>
</evidence>
<accession>A0ABV4V4J2</accession>
<dbReference type="RefSeq" id="WP_373954076.1">
    <property type="nucleotide sequence ID" value="NZ_JBHDLN010000009.1"/>
</dbReference>
<comment type="caution">
    <text evidence="1">The sequence shown here is derived from an EMBL/GenBank/DDBJ whole genome shotgun (WGS) entry which is preliminary data.</text>
</comment>
<gene>
    <name evidence="1" type="ORF">ACEU3E_19145</name>
</gene>
<reference evidence="1 2" key="1">
    <citation type="submission" date="2024-09" db="EMBL/GenBank/DDBJ databases">
        <authorList>
            <person name="Makale K.P.P."/>
            <person name="Makhzoum A."/>
            <person name="Rantong G."/>
            <person name="Rahube T.O."/>
        </authorList>
    </citation>
    <scope>NUCLEOTIDE SEQUENCE [LARGE SCALE GENOMIC DNA]</scope>
    <source>
        <strain evidence="1 2">KM_D13</strain>
    </source>
</reference>
<sequence>MFKYNQPLVSPVDFDNAMFFAIPVTVYQQNEVIDYGGVIEKHSEHAVFINGFFTLRIYANLKFVASQYQNKWERDLPYPFFT</sequence>
<dbReference type="Proteomes" id="UP001575622">
    <property type="component" value="Unassembled WGS sequence"/>
</dbReference>
<proteinExistence type="predicted"/>
<organism evidence="1 2">
    <name type="scientific">Paenibacillus oleatilyticus</name>
    <dbReference type="NCBI Taxonomy" id="2594886"/>
    <lineage>
        <taxon>Bacteria</taxon>
        <taxon>Bacillati</taxon>
        <taxon>Bacillota</taxon>
        <taxon>Bacilli</taxon>
        <taxon>Bacillales</taxon>
        <taxon>Paenibacillaceae</taxon>
        <taxon>Paenibacillus</taxon>
    </lineage>
</organism>
<dbReference type="EMBL" id="JBHDLN010000009">
    <property type="protein sequence ID" value="MFB0844306.1"/>
    <property type="molecule type" value="Genomic_DNA"/>
</dbReference>
<protein>
    <submittedName>
        <fullName evidence="1">Uncharacterized protein</fullName>
    </submittedName>
</protein>